<protein>
    <recommendedName>
        <fullName evidence="11">Cysteine protease</fullName>
        <ecNumber evidence="11">3.4.22.-</ecNumber>
    </recommendedName>
</protein>
<feature type="domain" description="Peptidase C54 catalytic" evidence="12">
    <location>
        <begin position="170"/>
        <end position="497"/>
    </location>
</feature>
<evidence type="ECO:0000256" key="3">
    <source>
        <dbReference type="ARBA" id="ARBA00022448"/>
    </source>
</evidence>
<proteinExistence type="inferred from homology"/>
<evidence type="ECO:0000313" key="13">
    <source>
        <dbReference type="EMBL" id="EEC43259.1"/>
    </source>
</evidence>
<dbReference type="Proteomes" id="UP000000759">
    <property type="component" value="Chromosome 28"/>
</dbReference>
<keyword evidence="14" id="KW-1185">Reference proteome</keyword>
<gene>
    <name evidence="13" type="ORF">PHATRDRAFT_50253</name>
</gene>
<evidence type="ECO:0000256" key="4">
    <source>
        <dbReference type="ARBA" id="ARBA00022490"/>
    </source>
</evidence>
<dbReference type="HOGENOM" id="CLU_489582_0_0_1"/>
<evidence type="ECO:0000256" key="5">
    <source>
        <dbReference type="ARBA" id="ARBA00022670"/>
    </source>
</evidence>
<dbReference type="GO" id="GO:0005737">
    <property type="term" value="C:cytoplasm"/>
    <property type="evidence" value="ECO:0007669"/>
    <property type="project" value="UniProtKB-SubCell"/>
</dbReference>
<keyword evidence="5 11" id="KW-0645">Protease</keyword>
<evidence type="ECO:0000256" key="9">
    <source>
        <dbReference type="ARBA" id="ARBA00023006"/>
    </source>
</evidence>
<dbReference type="GO" id="GO:0034727">
    <property type="term" value="P:piecemeal microautophagy of the nucleus"/>
    <property type="evidence" value="ECO:0007669"/>
    <property type="project" value="TreeGrafter"/>
</dbReference>
<dbReference type="InterPro" id="IPR005078">
    <property type="entry name" value="Peptidase_C54"/>
</dbReference>
<evidence type="ECO:0000256" key="6">
    <source>
        <dbReference type="ARBA" id="ARBA00022801"/>
    </source>
</evidence>
<dbReference type="EMBL" id="CM000630">
    <property type="protein sequence ID" value="EEC43259.1"/>
    <property type="molecule type" value="Genomic_DNA"/>
</dbReference>
<evidence type="ECO:0000256" key="2">
    <source>
        <dbReference type="ARBA" id="ARBA00010958"/>
    </source>
</evidence>
<keyword evidence="3" id="KW-0813">Transport</keyword>
<organism evidence="13 14">
    <name type="scientific">Phaeodactylum tricornutum (strain CCAP 1055/1)</name>
    <dbReference type="NCBI Taxonomy" id="556484"/>
    <lineage>
        <taxon>Eukaryota</taxon>
        <taxon>Sar</taxon>
        <taxon>Stramenopiles</taxon>
        <taxon>Ochrophyta</taxon>
        <taxon>Bacillariophyta</taxon>
        <taxon>Bacillariophyceae</taxon>
        <taxon>Bacillariophycidae</taxon>
        <taxon>Naviculales</taxon>
        <taxon>Phaeodactylaceae</taxon>
        <taxon>Phaeodactylum</taxon>
    </lineage>
</organism>
<dbReference type="InParanoid" id="B7GDG6"/>
<evidence type="ECO:0000313" key="14">
    <source>
        <dbReference type="Proteomes" id="UP000000759"/>
    </source>
</evidence>
<evidence type="ECO:0000256" key="1">
    <source>
        <dbReference type="ARBA" id="ARBA00004496"/>
    </source>
</evidence>
<dbReference type="STRING" id="556484.B7GDG6"/>
<dbReference type="InterPro" id="IPR046792">
    <property type="entry name" value="Peptidase_C54_cat"/>
</dbReference>
<dbReference type="GO" id="GO:0000045">
    <property type="term" value="P:autophagosome assembly"/>
    <property type="evidence" value="ECO:0007669"/>
    <property type="project" value="TreeGrafter"/>
</dbReference>
<dbReference type="PANTHER" id="PTHR22624">
    <property type="entry name" value="CYSTEINE PROTEASE ATG4"/>
    <property type="match status" value="1"/>
</dbReference>
<dbReference type="GO" id="GO:0035973">
    <property type="term" value="P:aggrephagy"/>
    <property type="evidence" value="ECO:0007669"/>
    <property type="project" value="TreeGrafter"/>
</dbReference>
<dbReference type="GO" id="GO:0015031">
    <property type="term" value="P:protein transport"/>
    <property type="evidence" value="ECO:0007669"/>
    <property type="project" value="UniProtKB-KW"/>
</dbReference>
<evidence type="ECO:0000256" key="7">
    <source>
        <dbReference type="ARBA" id="ARBA00022807"/>
    </source>
</evidence>
<dbReference type="GO" id="GO:0004197">
    <property type="term" value="F:cysteine-type endopeptidase activity"/>
    <property type="evidence" value="ECO:0007669"/>
    <property type="project" value="TreeGrafter"/>
</dbReference>
<dbReference type="RefSeq" id="XP_002185127.1">
    <property type="nucleotide sequence ID" value="XM_002185091.1"/>
</dbReference>
<dbReference type="PaxDb" id="2850-Phatr50253"/>
<dbReference type="KEGG" id="pti:PHATRDRAFT_50253"/>
<dbReference type="GO" id="GO:0016485">
    <property type="term" value="P:protein processing"/>
    <property type="evidence" value="ECO:0007669"/>
    <property type="project" value="TreeGrafter"/>
</dbReference>
<evidence type="ECO:0000256" key="8">
    <source>
        <dbReference type="ARBA" id="ARBA00022927"/>
    </source>
</evidence>
<keyword evidence="7" id="KW-0788">Thiol protease</keyword>
<dbReference type="eggNOG" id="KOG2674">
    <property type="taxonomic scope" value="Eukaryota"/>
</dbReference>
<dbReference type="SUPFAM" id="SSF54001">
    <property type="entry name" value="Cysteine proteinases"/>
    <property type="match status" value="1"/>
</dbReference>
<evidence type="ECO:0000256" key="10">
    <source>
        <dbReference type="ARBA" id="ARBA00029362"/>
    </source>
</evidence>
<comment type="similarity">
    <text evidence="2 11">Belongs to the peptidase C54 family.</text>
</comment>
<keyword evidence="4 11" id="KW-0963">Cytoplasm</keyword>
<comment type="function">
    <text evidence="11">Cysteine protease that plays a key role in autophagy by mediating both proteolytic activation and delipidation of ATG8 family proteins.</text>
</comment>
<sequence>MSIVRNSTADSSVVLVTAPGWSERSRSDGLVQVEAVRSENVDIPKTNLIKHFVESRFGGETKDGHLTEMKEMPLKVTPSPNQQTEADADFDACQQYNCETSGENEKEEASDLNGPFGTMSAFASAVMSSILLDGNNSESPQSNPSVESVSMSFVLGKTYHPLHDYSIRRDDERSLFWFTYRCDFPEIAPYNITSDAGWGCMLRSAQMMLGQALRLHFKSRDWRPPQLLARRRQDSFIRSVLTWFADYPSSSESVYSLHNMVAAGLSKYDKLPGEWYGPGTACYVMRDLVHIHEKQQALGKTRLDRRIFRVYVAPQGTVYRDTIHAFMTTEARVRIEEKKKVKEQTQPQAHPLDLEWEEELMESANTVEWDTALLLLVPLRLGLTSLNEEYVQSLAHTFSLPQSVGVLGGRPRGARWFYGAQKDGSKIFGLDPHTVQTAPGRQTARVNGQASSVVELSDDYLRSCHTTCPEMFPFCKMDPSIALGFYCRTRADLNHVLNSMGAWQKEHSSIPELFSVLDRAPDYSANVDDLLLGGDSSMMETSGFEDEASDADEYVML</sequence>
<dbReference type="GO" id="GO:0000423">
    <property type="term" value="P:mitophagy"/>
    <property type="evidence" value="ECO:0007669"/>
    <property type="project" value="TreeGrafter"/>
</dbReference>
<reference evidence="13 14" key="1">
    <citation type="journal article" date="2008" name="Nature">
        <title>The Phaeodactylum genome reveals the evolutionary history of diatom genomes.</title>
        <authorList>
            <person name="Bowler C."/>
            <person name="Allen A.E."/>
            <person name="Badger J.H."/>
            <person name="Grimwood J."/>
            <person name="Jabbari K."/>
            <person name="Kuo A."/>
            <person name="Maheswari U."/>
            <person name="Martens C."/>
            <person name="Maumus F."/>
            <person name="Otillar R.P."/>
            <person name="Rayko E."/>
            <person name="Salamov A."/>
            <person name="Vandepoele K."/>
            <person name="Beszteri B."/>
            <person name="Gruber A."/>
            <person name="Heijde M."/>
            <person name="Katinka M."/>
            <person name="Mock T."/>
            <person name="Valentin K."/>
            <person name="Verret F."/>
            <person name="Berges J.A."/>
            <person name="Brownlee C."/>
            <person name="Cadoret J.P."/>
            <person name="Chiovitti A."/>
            <person name="Choi C.J."/>
            <person name="Coesel S."/>
            <person name="De Martino A."/>
            <person name="Detter J.C."/>
            <person name="Durkin C."/>
            <person name="Falciatore A."/>
            <person name="Fournet J."/>
            <person name="Haruta M."/>
            <person name="Huysman M.J."/>
            <person name="Jenkins B.D."/>
            <person name="Jiroutova K."/>
            <person name="Jorgensen R.E."/>
            <person name="Joubert Y."/>
            <person name="Kaplan A."/>
            <person name="Kroger N."/>
            <person name="Kroth P.G."/>
            <person name="La Roche J."/>
            <person name="Lindquist E."/>
            <person name="Lommer M."/>
            <person name="Martin-Jezequel V."/>
            <person name="Lopez P.J."/>
            <person name="Lucas S."/>
            <person name="Mangogna M."/>
            <person name="McGinnis K."/>
            <person name="Medlin L.K."/>
            <person name="Montsant A."/>
            <person name="Oudot-Le Secq M.P."/>
            <person name="Napoli C."/>
            <person name="Obornik M."/>
            <person name="Parker M.S."/>
            <person name="Petit J.L."/>
            <person name="Porcel B.M."/>
            <person name="Poulsen N."/>
            <person name="Robison M."/>
            <person name="Rychlewski L."/>
            <person name="Rynearson T.A."/>
            <person name="Schmutz J."/>
            <person name="Shapiro H."/>
            <person name="Siaut M."/>
            <person name="Stanley M."/>
            <person name="Sussman M.R."/>
            <person name="Taylor A.R."/>
            <person name="Vardi A."/>
            <person name="von Dassow P."/>
            <person name="Vyverman W."/>
            <person name="Willis A."/>
            <person name="Wyrwicz L.S."/>
            <person name="Rokhsar D.S."/>
            <person name="Weissenbach J."/>
            <person name="Armbrust E.V."/>
            <person name="Green B.R."/>
            <person name="Van de Peer Y."/>
            <person name="Grigoriev I.V."/>
        </authorList>
    </citation>
    <scope>NUCLEOTIDE SEQUENCE [LARGE SCALE GENOMIC DNA]</scope>
    <source>
        <strain evidence="13 14">CCAP 1055/1</strain>
    </source>
</reference>
<dbReference type="AlphaFoldDB" id="B7GDG6"/>
<evidence type="ECO:0000256" key="11">
    <source>
        <dbReference type="RuleBase" id="RU363115"/>
    </source>
</evidence>
<reference evidence="14" key="2">
    <citation type="submission" date="2008-08" db="EMBL/GenBank/DDBJ databases">
        <authorList>
            <consortium name="Diatom Consortium"/>
            <person name="Grigoriev I."/>
            <person name="Grimwood J."/>
            <person name="Kuo A."/>
            <person name="Otillar R.P."/>
            <person name="Salamov A."/>
            <person name="Detter J.C."/>
            <person name="Lindquist E."/>
            <person name="Shapiro H."/>
            <person name="Lucas S."/>
            <person name="Glavina del Rio T."/>
            <person name="Pitluck S."/>
            <person name="Rokhsar D."/>
            <person name="Bowler C."/>
        </authorList>
    </citation>
    <scope>GENOME REANNOTATION</scope>
    <source>
        <strain evidence="14">CCAP 1055/1</strain>
    </source>
</reference>
<keyword evidence="8 11" id="KW-0653">Protein transport</keyword>
<accession>B7GDG6</accession>
<dbReference type="PANTHER" id="PTHR22624:SF49">
    <property type="entry name" value="CYSTEINE PROTEASE"/>
    <property type="match status" value="1"/>
</dbReference>
<dbReference type="InterPro" id="IPR038765">
    <property type="entry name" value="Papain-like_cys_pep_sf"/>
</dbReference>
<dbReference type="GeneID" id="7199024"/>
<name>B7GDG6_PHATC</name>
<comment type="catalytic activity">
    <reaction evidence="10">
        <text>[protein]-C-terminal L-amino acid-glycyl-phosphatidylethanolamide + H2O = [protein]-C-terminal L-amino acid-glycine + a 1,2-diacyl-sn-glycero-3-phosphoethanolamine</text>
        <dbReference type="Rhea" id="RHEA:67548"/>
        <dbReference type="Rhea" id="RHEA-COMP:17323"/>
        <dbReference type="Rhea" id="RHEA-COMP:17324"/>
        <dbReference type="ChEBI" id="CHEBI:15377"/>
        <dbReference type="ChEBI" id="CHEBI:64612"/>
        <dbReference type="ChEBI" id="CHEBI:172940"/>
        <dbReference type="ChEBI" id="CHEBI:172941"/>
    </reaction>
    <physiologicalReaction direction="left-to-right" evidence="10">
        <dbReference type="Rhea" id="RHEA:67549"/>
    </physiologicalReaction>
</comment>
<dbReference type="GO" id="GO:0019786">
    <property type="term" value="F:protein-phosphatidylethanolamide deconjugating activity"/>
    <property type="evidence" value="ECO:0007669"/>
    <property type="project" value="InterPro"/>
</dbReference>
<evidence type="ECO:0000259" key="12">
    <source>
        <dbReference type="Pfam" id="PF03416"/>
    </source>
</evidence>
<dbReference type="Pfam" id="PF03416">
    <property type="entry name" value="Peptidase_C54"/>
    <property type="match status" value="1"/>
</dbReference>
<keyword evidence="6 11" id="KW-0378">Hydrolase</keyword>
<keyword evidence="9 11" id="KW-0072">Autophagy</keyword>
<comment type="subcellular location">
    <subcellularLocation>
        <location evidence="1 11">Cytoplasm</location>
    </subcellularLocation>
</comment>
<dbReference type="OrthoDB" id="2960936at2759"/>
<dbReference type="EC" id="3.4.22.-" evidence="11"/>